<organism evidence="1 2">
    <name type="scientific">Vibrio antiquarius (strain Ex25)</name>
    <dbReference type="NCBI Taxonomy" id="150340"/>
    <lineage>
        <taxon>Bacteria</taxon>
        <taxon>Pseudomonadati</taxon>
        <taxon>Pseudomonadota</taxon>
        <taxon>Gammaproteobacteria</taxon>
        <taxon>Vibrionales</taxon>
        <taxon>Vibrionaceae</taxon>
        <taxon>Vibrio</taxon>
        <taxon>Vibrio diabolicus subgroup</taxon>
    </lineage>
</organism>
<evidence type="ECO:0000313" key="2">
    <source>
        <dbReference type="Proteomes" id="UP000002571"/>
    </source>
</evidence>
<evidence type="ECO:0000313" key="1">
    <source>
        <dbReference type="EMBL" id="ACY51442.1"/>
    </source>
</evidence>
<accession>A0ACA6QLX3</accession>
<proteinExistence type="predicted"/>
<keyword evidence="2" id="KW-1185">Reference proteome</keyword>
<gene>
    <name evidence="1" type="ordered locus">VEA_003282</name>
</gene>
<reference evidence="1" key="1">
    <citation type="submission" date="2009-10" db="EMBL/GenBank/DDBJ databases">
        <authorList>
            <consortium name="Los Alamos National Laboratory (LANL)"/>
            <consortium name="National Microbial Pathogen Data Resource (NMPDR)"/>
            <person name="Munk A.C."/>
            <person name="Tapia R."/>
            <person name="Green L."/>
            <person name="Rogers Y."/>
            <person name="Detter J.C."/>
            <person name="Bruce D."/>
            <person name="Brettin T.S."/>
            <person name="Colwell R."/>
            <person name="Huq A."/>
            <person name="Grim C.J."/>
            <person name="Hasan N.A."/>
            <person name="Vonstein V."/>
            <person name="Bartels D."/>
        </authorList>
    </citation>
    <scope>NUCLEOTIDE SEQUENCE</scope>
    <source>
        <strain evidence="1">EX25</strain>
    </source>
</reference>
<protein>
    <submittedName>
        <fullName evidence="1">Uncharacterized protein</fullName>
    </submittedName>
</protein>
<dbReference type="EMBL" id="CP001805">
    <property type="protein sequence ID" value="ACY51442.1"/>
    <property type="molecule type" value="Genomic_DNA"/>
</dbReference>
<sequence length="41" mass="4645">MSGNIETNTAQTIRVLNNSPILIPELEKQYNAALSSEQRYH</sequence>
<name>A0ACA6QLX3_VIBAE</name>
<dbReference type="Proteomes" id="UP000002571">
    <property type="component" value="Chromosome 1"/>
</dbReference>